<feature type="domain" description="Exonuclease" evidence="1">
    <location>
        <begin position="5"/>
        <end position="178"/>
    </location>
</feature>
<dbReference type="InterPro" id="IPR012337">
    <property type="entry name" value="RNaseH-like_sf"/>
</dbReference>
<dbReference type="InterPro" id="IPR013520">
    <property type="entry name" value="Ribonucl_H"/>
</dbReference>
<dbReference type="GO" id="GO:0003676">
    <property type="term" value="F:nucleic acid binding"/>
    <property type="evidence" value="ECO:0007669"/>
    <property type="project" value="InterPro"/>
</dbReference>
<protein>
    <recommendedName>
        <fullName evidence="1">Exonuclease domain-containing protein</fullName>
    </recommendedName>
</protein>
<dbReference type="AlphaFoldDB" id="W5USY3"/>
<dbReference type="OrthoDB" id="403365at2"/>
<accession>W5USY3</accession>
<dbReference type="HOGENOM" id="CLU_679382_0_0_14"/>
<reference evidence="2 3" key="1">
    <citation type="journal article" date="2014" name="Genome Announc.">
        <title>Complete Genome Sequence of Mycoplasma bovoculi Strain M165/69T (ATCC 29104).</title>
        <authorList>
            <person name="Calcutt M.J."/>
            <person name="Foecking M.F."/>
        </authorList>
    </citation>
    <scope>NUCLEOTIDE SEQUENCE [LARGE SCALE GENOMIC DNA]</scope>
    <source>
        <strain evidence="2">M165/69</strain>
    </source>
</reference>
<evidence type="ECO:0000313" key="3">
    <source>
        <dbReference type="Proteomes" id="UP000019229"/>
    </source>
</evidence>
<evidence type="ECO:0000259" key="1">
    <source>
        <dbReference type="SMART" id="SM00479"/>
    </source>
</evidence>
<evidence type="ECO:0000313" key="2">
    <source>
        <dbReference type="EMBL" id="AHH45231.1"/>
    </source>
</evidence>
<organism evidence="2 3">
    <name type="scientific">Mesomycoplasma bovoculi M165/69</name>
    <dbReference type="NCBI Taxonomy" id="743966"/>
    <lineage>
        <taxon>Bacteria</taxon>
        <taxon>Bacillati</taxon>
        <taxon>Mycoplasmatota</taxon>
        <taxon>Mycoplasmoidales</taxon>
        <taxon>Metamycoplasmataceae</taxon>
        <taxon>Mesomycoplasma</taxon>
    </lineage>
</organism>
<sequence>MKKMKYLFFDLEFASSMGGVHSICEFGYVVVDQNFQILEKNNLIINPNISNAEWDYRALRTLLTRKKNKYEYRATFDKFYSLIAKIIQDADIVLGHSLDGDAKALNDDCIRYNLPSIDFDFYDIMYFYRDFKNSNHRISLSNILEELEVEGNPNFHDAGADAENTMQAVKAILNKLEMSLEDLISLSPSSKNRNENFIISGIEKSNKRNQWIWEFQDFFKNGKDVAIDGKWQEYLLTTFIQTCEKSTSSKQVLDNKSIYLSINKEKMKLRPILSLVQLTVDAGAKIVLNKKECDILVKNNSADDSELDIEKLNKERTKPIEIINYDDFYKLLGISSSILKQSPLVNFDCLWNVKDSKMFRRLQPAFNILNPSRSIVFNDLPKKKKIKQIKDNLDLNIKKKKWNQP</sequence>
<dbReference type="RefSeq" id="WP_022934975.1">
    <property type="nucleotide sequence ID" value="NZ_CP007154.1"/>
</dbReference>
<dbReference type="eggNOG" id="ENOG5031BYJ">
    <property type="taxonomic scope" value="Bacteria"/>
</dbReference>
<proteinExistence type="predicted"/>
<dbReference type="SMART" id="SM00479">
    <property type="entry name" value="EXOIII"/>
    <property type="match status" value="1"/>
</dbReference>
<dbReference type="InterPro" id="IPR048519">
    <property type="entry name" value="Gfd2/YDR514C-like_C"/>
</dbReference>
<dbReference type="KEGG" id="mbc:MYB_01100"/>
<name>W5USY3_9BACT</name>
<dbReference type="STRING" id="743966.MYB_01100"/>
<dbReference type="GO" id="GO:0004527">
    <property type="term" value="F:exonuclease activity"/>
    <property type="evidence" value="ECO:0007669"/>
    <property type="project" value="UniProtKB-ARBA"/>
</dbReference>
<dbReference type="Pfam" id="PF21762">
    <property type="entry name" value="DEDDh_C"/>
    <property type="match status" value="1"/>
</dbReference>
<gene>
    <name evidence="2" type="ORF">MYB_01100</name>
</gene>
<dbReference type="InterPro" id="IPR036397">
    <property type="entry name" value="RNaseH_sf"/>
</dbReference>
<dbReference type="PATRIC" id="fig|743966.3.peg.220"/>
<dbReference type="Proteomes" id="UP000019229">
    <property type="component" value="Chromosome"/>
</dbReference>
<dbReference type="SUPFAM" id="SSF53098">
    <property type="entry name" value="Ribonuclease H-like"/>
    <property type="match status" value="1"/>
</dbReference>
<keyword evidence="3" id="KW-1185">Reference proteome</keyword>
<dbReference type="Gene3D" id="3.30.420.10">
    <property type="entry name" value="Ribonuclease H-like superfamily/Ribonuclease H"/>
    <property type="match status" value="1"/>
</dbReference>
<dbReference type="EMBL" id="CP007154">
    <property type="protein sequence ID" value="AHH45231.1"/>
    <property type="molecule type" value="Genomic_DNA"/>
</dbReference>